<name>A0A067SMG4_GALM3</name>
<evidence type="ECO:0000313" key="2">
    <source>
        <dbReference type="EMBL" id="KDR72096.1"/>
    </source>
</evidence>
<sequence length="797" mass="88825">MNRATWRDSRTLAECQEEVEQAQAAYDAVKRKRNLPNGKTPDFKVSAKSRRDAAKLALKNAEKPRNNQGLGDQNCAEPTAVMKTVMGAISSFRDFSNSTLEVKKEIVASSIPEGVVSQITINVDLDERLLTISLSAGNKDTSLQSNTNPDLMDVQIGANTQDIPVSGSVAFQAAADEIQVNSLPYRTGIFSKDTSLAPVPLAIAHLHDMDCDKPEAETMQVDRPADDQISLSIEDSPPIDMTSLSVDDNRTPSVYSNREISLDAQSLNTSSFETQNKPTDHAQMDNMSVDGQDESSIGVDIQSVSGPEANDFDSERLGVRTPTPVDNTNDEMITRLMSAAPDPFFRMPATVDEFLNYKFTFLPVDWDDIATPLALRTLDETDKDYKMRRDFHTREYEYNDGMRQQSNLNRVYKALEQLFNDGKIPPKNGRQLLSTLDADRNTLSSTILDLQKRYNHTKTKYDRYKTRRHGEAAANSLKKKISELKKALFTVDSSKLIETRKELDAAQASLQGIIDADAAAAVAAGGKAGKAKGTRKKKAVAQNDDNDDNDETGDRDLKYLKTDDNGREKLRAEGNRAVQAYLNATTEQARQRALNDSLRVGLRRTAREVQEFLPESSYASKEVAVQIHLASSKNFVCRYHSYYRADGHAECDRADRLTGVGYPKRLCSPTNGVFPPKPGHMHCGCGIDEVLLEYFFWKNLTAFSSNPRLSSISRSMGDREFIPPRLRSFWVNHFKSTTGITINDLYSRDAREAGWIAHLTAKSLLFQMNALNASGFRLALAFRSAEEEEQFNQVVRG</sequence>
<accession>A0A067SMG4</accession>
<keyword evidence="3" id="KW-1185">Reference proteome</keyword>
<feature type="region of interest" description="Disordered" evidence="1">
    <location>
        <begin position="230"/>
        <end position="250"/>
    </location>
</feature>
<reference evidence="3" key="1">
    <citation type="journal article" date="2014" name="Proc. Natl. Acad. Sci. U.S.A.">
        <title>Extensive sampling of basidiomycete genomes demonstrates inadequacy of the white-rot/brown-rot paradigm for wood decay fungi.</title>
        <authorList>
            <person name="Riley R."/>
            <person name="Salamov A.A."/>
            <person name="Brown D.W."/>
            <person name="Nagy L.G."/>
            <person name="Floudas D."/>
            <person name="Held B.W."/>
            <person name="Levasseur A."/>
            <person name="Lombard V."/>
            <person name="Morin E."/>
            <person name="Otillar R."/>
            <person name="Lindquist E.A."/>
            <person name="Sun H."/>
            <person name="LaButti K.M."/>
            <person name="Schmutz J."/>
            <person name="Jabbour D."/>
            <person name="Luo H."/>
            <person name="Baker S.E."/>
            <person name="Pisabarro A.G."/>
            <person name="Walton J.D."/>
            <person name="Blanchette R.A."/>
            <person name="Henrissat B."/>
            <person name="Martin F."/>
            <person name="Cullen D."/>
            <person name="Hibbett D.S."/>
            <person name="Grigoriev I.V."/>
        </authorList>
    </citation>
    <scope>NUCLEOTIDE SEQUENCE [LARGE SCALE GENOMIC DNA]</scope>
    <source>
        <strain evidence="3">CBS 339.88</strain>
    </source>
</reference>
<dbReference type="Proteomes" id="UP000027222">
    <property type="component" value="Unassembled WGS sequence"/>
</dbReference>
<feature type="compositionally biased region" description="Basic residues" evidence="1">
    <location>
        <begin position="529"/>
        <end position="539"/>
    </location>
</feature>
<evidence type="ECO:0000313" key="3">
    <source>
        <dbReference type="Proteomes" id="UP000027222"/>
    </source>
</evidence>
<dbReference type="AlphaFoldDB" id="A0A067SMG4"/>
<dbReference type="STRING" id="685588.A0A067SMG4"/>
<organism evidence="2 3">
    <name type="scientific">Galerina marginata (strain CBS 339.88)</name>
    <dbReference type="NCBI Taxonomy" id="685588"/>
    <lineage>
        <taxon>Eukaryota</taxon>
        <taxon>Fungi</taxon>
        <taxon>Dikarya</taxon>
        <taxon>Basidiomycota</taxon>
        <taxon>Agaricomycotina</taxon>
        <taxon>Agaricomycetes</taxon>
        <taxon>Agaricomycetidae</taxon>
        <taxon>Agaricales</taxon>
        <taxon>Agaricineae</taxon>
        <taxon>Strophariaceae</taxon>
        <taxon>Galerina</taxon>
    </lineage>
</organism>
<protein>
    <submittedName>
        <fullName evidence="2">Uncharacterized protein</fullName>
    </submittedName>
</protein>
<gene>
    <name evidence="2" type="ORF">GALMADRAFT_213535</name>
</gene>
<dbReference type="OrthoDB" id="3062477at2759"/>
<evidence type="ECO:0000256" key="1">
    <source>
        <dbReference type="SAM" id="MobiDB-lite"/>
    </source>
</evidence>
<feature type="region of interest" description="Disordered" evidence="1">
    <location>
        <begin position="306"/>
        <end position="328"/>
    </location>
</feature>
<proteinExistence type="predicted"/>
<feature type="region of interest" description="Disordered" evidence="1">
    <location>
        <begin position="30"/>
        <end position="49"/>
    </location>
</feature>
<dbReference type="EMBL" id="KL142390">
    <property type="protein sequence ID" value="KDR72096.1"/>
    <property type="molecule type" value="Genomic_DNA"/>
</dbReference>
<dbReference type="HOGENOM" id="CLU_337720_0_0_1"/>
<feature type="region of interest" description="Disordered" evidence="1">
    <location>
        <begin position="526"/>
        <end position="559"/>
    </location>
</feature>